<keyword evidence="2" id="KW-0812">Transmembrane</keyword>
<dbReference type="PANTHER" id="PTHR24177">
    <property type="entry name" value="CASKIN"/>
    <property type="match status" value="1"/>
</dbReference>
<feature type="domain" description="PGG" evidence="3">
    <location>
        <begin position="189"/>
        <end position="279"/>
    </location>
</feature>
<dbReference type="AlphaFoldDB" id="A0A8N4EWH5"/>
<dbReference type="PANTHER" id="PTHR24177:SF432">
    <property type="entry name" value="OS06G0286146 PROTEIN"/>
    <property type="match status" value="1"/>
</dbReference>
<gene>
    <name evidence="5" type="primary">LOC105044832</name>
</gene>
<feature type="compositionally biased region" description="Basic and acidic residues" evidence="1">
    <location>
        <begin position="112"/>
        <end position="131"/>
    </location>
</feature>
<evidence type="ECO:0000256" key="1">
    <source>
        <dbReference type="SAM" id="MobiDB-lite"/>
    </source>
</evidence>
<feature type="compositionally biased region" description="Low complexity" evidence="1">
    <location>
        <begin position="92"/>
        <end position="111"/>
    </location>
</feature>
<evidence type="ECO:0000259" key="3">
    <source>
        <dbReference type="Pfam" id="PF13962"/>
    </source>
</evidence>
<keyword evidence="4" id="KW-1185">Reference proteome</keyword>
<protein>
    <submittedName>
        <fullName evidence="5">Uncharacterized protein LOC105044832</fullName>
    </submittedName>
</protein>
<sequence>MSLELVAYDGRSKVLPLFASTNQIRVQTIRIMLGSTMMELSTTHEANSPTSLDVLLEQQQDPVPPLPSSKDATAATLSLQKRTPSPQPQPQATKASTARAAGTGTTEVATAVKEEKKHEESKKKDDKHEDWEKETRGWLLVVVTVFATMTYQAGLTPPGGFWSDDEPPSPLSCNATSITNATTPSLINTTIACITSSNMAPPSPASPDHVAGNAILEIKDHDRYEKFKIANTIAFVYSMAAVVLLLSNHLCRAVGDKIELKGVVVLNAFLIAFAYSAGFERHHSISPAPLAAMSAIVFFYILDYVFQKIPYEKILNYLKKNQENQSLDEKNGKASAAG</sequence>
<keyword evidence="2" id="KW-1133">Transmembrane helix</keyword>
<name>A0A8N4EWH5_ELAGV</name>
<dbReference type="Proteomes" id="UP000504607">
    <property type="component" value="Chromosome 5"/>
</dbReference>
<dbReference type="Pfam" id="PF13962">
    <property type="entry name" value="PGG"/>
    <property type="match status" value="2"/>
</dbReference>
<feature type="region of interest" description="Disordered" evidence="1">
    <location>
        <begin position="79"/>
        <end position="131"/>
    </location>
</feature>
<reference evidence="5" key="1">
    <citation type="submission" date="2025-08" db="UniProtKB">
        <authorList>
            <consortium name="RefSeq"/>
        </authorList>
    </citation>
    <scope>IDENTIFICATION</scope>
</reference>
<feature type="transmembrane region" description="Helical" evidence="2">
    <location>
        <begin position="258"/>
        <end position="276"/>
    </location>
</feature>
<feature type="transmembrane region" description="Helical" evidence="2">
    <location>
        <begin position="229"/>
        <end position="246"/>
    </location>
</feature>
<dbReference type="OrthoDB" id="690517at2759"/>
<dbReference type="InterPro" id="IPR026961">
    <property type="entry name" value="PGG_dom"/>
</dbReference>
<evidence type="ECO:0000256" key="2">
    <source>
        <dbReference type="SAM" id="Phobius"/>
    </source>
</evidence>
<evidence type="ECO:0000313" key="5">
    <source>
        <dbReference type="RefSeq" id="XP_029120340.1"/>
    </source>
</evidence>
<proteinExistence type="predicted"/>
<dbReference type="RefSeq" id="XP_029120340.1">
    <property type="nucleotide sequence ID" value="XM_029264507.1"/>
</dbReference>
<organism evidence="4 5">
    <name type="scientific">Elaeis guineensis var. tenera</name>
    <name type="common">Oil palm</name>
    <dbReference type="NCBI Taxonomy" id="51953"/>
    <lineage>
        <taxon>Eukaryota</taxon>
        <taxon>Viridiplantae</taxon>
        <taxon>Streptophyta</taxon>
        <taxon>Embryophyta</taxon>
        <taxon>Tracheophyta</taxon>
        <taxon>Spermatophyta</taxon>
        <taxon>Magnoliopsida</taxon>
        <taxon>Liliopsida</taxon>
        <taxon>Arecaceae</taxon>
        <taxon>Arecoideae</taxon>
        <taxon>Cocoseae</taxon>
        <taxon>Elaeidinae</taxon>
        <taxon>Elaeis</taxon>
    </lineage>
</organism>
<feature type="transmembrane region" description="Helical" evidence="2">
    <location>
        <begin position="288"/>
        <end position="306"/>
    </location>
</feature>
<evidence type="ECO:0000313" key="4">
    <source>
        <dbReference type="Proteomes" id="UP000504607"/>
    </source>
</evidence>
<dbReference type="KEGG" id="egu:105044832"/>
<dbReference type="GO" id="GO:0016020">
    <property type="term" value="C:membrane"/>
    <property type="evidence" value="ECO:0007669"/>
    <property type="project" value="TreeGrafter"/>
</dbReference>
<keyword evidence="2" id="KW-0472">Membrane</keyword>
<accession>A0A8N4EWH5</accession>
<feature type="domain" description="PGG" evidence="3">
    <location>
        <begin position="130"/>
        <end position="166"/>
    </location>
</feature>